<dbReference type="Proteomes" id="UP000886881">
    <property type="component" value="Unassembled WGS sequence"/>
</dbReference>
<organism evidence="2 3">
    <name type="scientific">Candidatus Cryptobacteroides merdipullorum</name>
    <dbReference type="NCBI Taxonomy" id="2840771"/>
    <lineage>
        <taxon>Bacteria</taxon>
        <taxon>Pseudomonadati</taxon>
        <taxon>Bacteroidota</taxon>
        <taxon>Bacteroidia</taxon>
        <taxon>Bacteroidales</taxon>
        <taxon>Candidatus Cryptobacteroides</taxon>
    </lineage>
</organism>
<proteinExistence type="predicted"/>
<reference evidence="2" key="1">
    <citation type="submission" date="2020-10" db="EMBL/GenBank/DDBJ databases">
        <authorList>
            <person name="Gilroy R."/>
        </authorList>
    </citation>
    <scope>NUCLEOTIDE SEQUENCE</scope>
    <source>
        <strain evidence="2">ChiHecec2B26-709</strain>
    </source>
</reference>
<feature type="transmembrane region" description="Helical" evidence="1">
    <location>
        <begin position="12"/>
        <end position="33"/>
    </location>
</feature>
<gene>
    <name evidence="2" type="ORF">IAC35_01135</name>
</gene>
<reference evidence="2" key="2">
    <citation type="journal article" date="2021" name="PeerJ">
        <title>Extensive microbial diversity within the chicken gut microbiome revealed by metagenomics and culture.</title>
        <authorList>
            <person name="Gilroy R."/>
            <person name="Ravi A."/>
            <person name="Getino M."/>
            <person name="Pursley I."/>
            <person name="Horton D.L."/>
            <person name="Alikhan N.F."/>
            <person name="Baker D."/>
            <person name="Gharbi K."/>
            <person name="Hall N."/>
            <person name="Watson M."/>
            <person name="Adriaenssens E.M."/>
            <person name="Foster-Nyarko E."/>
            <person name="Jarju S."/>
            <person name="Secka A."/>
            <person name="Antonio M."/>
            <person name="Oren A."/>
            <person name="Chaudhuri R.R."/>
            <person name="La Ragione R."/>
            <person name="Hildebrand F."/>
            <person name="Pallen M.J."/>
        </authorList>
    </citation>
    <scope>NUCLEOTIDE SEQUENCE</scope>
    <source>
        <strain evidence="2">ChiHecec2B26-709</strain>
    </source>
</reference>
<dbReference type="EMBL" id="DVLC01000022">
    <property type="protein sequence ID" value="HIT46443.1"/>
    <property type="molecule type" value="Genomic_DNA"/>
</dbReference>
<feature type="transmembrane region" description="Helical" evidence="1">
    <location>
        <begin position="45"/>
        <end position="63"/>
    </location>
</feature>
<evidence type="ECO:0000313" key="2">
    <source>
        <dbReference type="EMBL" id="HIT46443.1"/>
    </source>
</evidence>
<sequence length="154" mass="17547">MKYFIRSVKYFFYLLVILAIIITILVLAGFVEADISKIFVNGYDSLWQICLIMAVFAAIYPRFGFSSRTAHVYGSPEDVRPLLLKVMDLHGYRLEKDGGDSLTFVKRSVISRLLKMWEDRITVSFDVAGLRLEGISKDLVRLVSGLEASQREDV</sequence>
<keyword evidence="1" id="KW-0472">Membrane</keyword>
<protein>
    <submittedName>
        <fullName evidence="2">Uncharacterized protein</fullName>
    </submittedName>
</protein>
<evidence type="ECO:0000256" key="1">
    <source>
        <dbReference type="SAM" id="Phobius"/>
    </source>
</evidence>
<keyword evidence="1" id="KW-1133">Transmembrane helix</keyword>
<evidence type="ECO:0000313" key="3">
    <source>
        <dbReference type="Proteomes" id="UP000886881"/>
    </source>
</evidence>
<name>A0A9D1GLN3_9BACT</name>
<keyword evidence="1" id="KW-0812">Transmembrane</keyword>
<comment type="caution">
    <text evidence="2">The sequence shown here is derived from an EMBL/GenBank/DDBJ whole genome shotgun (WGS) entry which is preliminary data.</text>
</comment>
<accession>A0A9D1GLN3</accession>
<dbReference type="AlphaFoldDB" id="A0A9D1GLN3"/>